<gene>
    <name evidence="3" type="ORF">GB881_03855</name>
</gene>
<dbReference type="EMBL" id="WHPC01000007">
    <property type="protein sequence ID" value="MPV36188.1"/>
    <property type="molecule type" value="Genomic_DNA"/>
</dbReference>
<evidence type="ECO:0000313" key="3">
    <source>
        <dbReference type="EMBL" id="MPV36188.1"/>
    </source>
</evidence>
<keyword evidence="3" id="KW-0670">Pyruvate</keyword>
<organism evidence="3 4">
    <name type="scientific">Georgenia subflava</name>
    <dbReference type="NCBI Taxonomy" id="1622177"/>
    <lineage>
        <taxon>Bacteria</taxon>
        <taxon>Bacillati</taxon>
        <taxon>Actinomycetota</taxon>
        <taxon>Actinomycetes</taxon>
        <taxon>Micrococcales</taxon>
        <taxon>Bogoriellaceae</taxon>
        <taxon>Georgenia</taxon>
    </lineage>
</organism>
<feature type="region of interest" description="Disordered" evidence="1">
    <location>
        <begin position="58"/>
        <end position="77"/>
    </location>
</feature>
<dbReference type="InterPro" id="IPR017517">
    <property type="entry name" value="Maleyloyr_isom"/>
</dbReference>
<protein>
    <submittedName>
        <fullName evidence="3">Maleylpyruvate isomerase family mycothiol-dependent enzyme</fullName>
    </submittedName>
</protein>
<dbReference type="GO" id="GO:0016853">
    <property type="term" value="F:isomerase activity"/>
    <property type="evidence" value="ECO:0007669"/>
    <property type="project" value="UniProtKB-KW"/>
</dbReference>
<dbReference type="PANTHER" id="PTHR40758">
    <property type="entry name" value="CONSERVED PROTEIN"/>
    <property type="match status" value="1"/>
</dbReference>
<proteinExistence type="predicted"/>
<dbReference type="NCBIfam" id="TIGR03083">
    <property type="entry name" value="maleylpyruvate isomerase family mycothiol-dependent enzyme"/>
    <property type="match status" value="1"/>
</dbReference>
<sequence>MLLDHERYCDEVVTQAELLGDLLRGADLTTAVPTCPRWTLADLLDHVTGNLREMADAVRRSRRGRAPSTSTAELPTPIPTTADAVEALTLEAATLAAALRIAGRGRCARVWGIDASTGEWARRAANDLLIHRADAALSLGVAVGVSPDHAADALDELLELFAGPPLPAGPARRIVLRATDTDPVWVVTPDGGSFSWRREHAPGELRRRRDAAGLGGKDVGGTHLDGRDVGGTHLYGKDVGGTHLDGKDVSGTHLGETDLAETNVGGTAVSGADVGGADVGGTAVAELRGPLTALLLVTYRRLDVGAEGTEVDGDAGLIEPWLASLNLG</sequence>
<keyword evidence="3" id="KW-0413">Isomerase</keyword>
<dbReference type="SUPFAM" id="SSF109854">
    <property type="entry name" value="DinB/YfiT-like putative metalloenzymes"/>
    <property type="match status" value="1"/>
</dbReference>
<evidence type="ECO:0000313" key="4">
    <source>
        <dbReference type="Proteomes" id="UP000437709"/>
    </source>
</evidence>
<dbReference type="InterPro" id="IPR034660">
    <property type="entry name" value="DinB/YfiT-like"/>
</dbReference>
<dbReference type="Proteomes" id="UP000437709">
    <property type="component" value="Unassembled WGS sequence"/>
</dbReference>
<accession>A0A6N7EGU0</accession>
<evidence type="ECO:0000256" key="1">
    <source>
        <dbReference type="SAM" id="MobiDB-lite"/>
    </source>
</evidence>
<comment type="caution">
    <text evidence="3">The sequence shown here is derived from an EMBL/GenBank/DDBJ whole genome shotgun (WGS) entry which is preliminary data.</text>
</comment>
<dbReference type="Gene3D" id="2.160.20.80">
    <property type="entry name" value="E3 ubiquitin-protein ligase SopA"/>
    <property type="match status" value="1"/>
</dbReference>
<dbReference type="RefSeq" id="WP_152195832.1">
    <property type="nucleotide sequence ID" value="NZ_VUKD01000004.1"/>
</dbReference>
<feature type="region of interest" description="Disordered" evidence="1">
    <location>
        <begin position="207"/>
        <end position="226"/>
    </location>
</feature>
<dbReference type="SUPFAM" id="SSF141571">
    <property type="entry name" value="Pentapeptide repeat-like"/>
    <property type="match status" value="1"/>
</dbReference>
<dbReference type="GO" id="GO:0005886">
    <property type="term" value="C:plasma membrane"/>
    <property type="evidence" value="ECO:0007669"/>
    <property type="project" value="TreeGrafter"/>
</dbReference>
<dbReference type="Pfam" id="PF11716">
    <property type="entry name" value="MDMPI_N"/>
    <property type="match status" value="1"/>
</dbReference>
<dbReference type="PANTHER" id="PTHR40758:SF1">
    <property type="entry name" value="CONSERVED PROTEIN"/>
    <property type="match status" value="1"/>
</dbReference>
<feature type="domain" description="Mycothiol-dependent maleylpyruvate isomerase metal-binding" evidence="2">
    <location>
        <begin position="17"/>
        <end position="136"/>
    </location>
</feature>
<dbReference type="AlphaFoldDB" id="A0A6N7EGU0"/>
<dbReference type="InterPro" id="IPR024344">
    <property type="entry name" value="MDMPI_metal-binding"/>
</dbReference>
<name>A0A6N7EGU0_9MICO</name>
<reference evidence="3 4" key="1">
    <citation type="submission" date="2019-10" db="EMBL/GenBank/DDBJ databases">
        <title>Georgenia wutianyii sp. nov. and Georgenia yuyongxinii sp. nov. isolated from plateau pika (Ochotona curzoniae) in the Qinghai-Tibet plateau of China.</title>
        <authorList>
            <person name="Tian Z."/>
        </authorList>
    </citation>
    <scope>NUCLEOTIDE SEQUENCE [LARGE SCALE GENOMIC DNA]</scope>
    <source>
        <strain evidence="3 4">JCM 19765</strain>
    </source>
</reference>
<evidence type="ECO:0000259" key="2">
    <source>
        <dbReference type="Pfam" id="PF11716"/>
    </source>
</evidence>
<dbReference type="OrthoDB" id="3671213at2"/>
<dbReference type="GO" id="GO:0046872">
    <property type="term" value="F:metal ion binding"/>
    <property type="evidence" value="ECO:0007669"/>
    <property type="project" value="InterPro"/>
</dbReference>
<keyword evidence="4" id="KW-1185">Reference proteome</keyword>